<name>A0A507BQS4_9FUNG</name>
<dbReference type="Proteomes" id="UP000319731">
    <property type="component" value="Unassembled WGS sequence"/>
</dbReference>
<evidence type="ECO:0000313" key="1">
    <source>
        <dbReference type="EMBL" id="TPX29958.1"/>
    </source>
</evidence>
<organism evidence="1 2">
    <name type="scientific">Synchytrium microbalum</name>
    <dbReference type="NCBI Taxonomy" id="1806994"/>
    <lineage>
        <taxon>Eukaryota</taxon>
        <taxon>Fungi</taxon>
        <taxon>Fungi incertae sedis</taxon>
        <taxon>Chytridiomycota</taxon>
        <taxon>Chytridiomycota incertae sedis</taxon>
        <taxon>Chytridiomycetes</taxon>
        <taxon>Synchytriales</taxon>
        <taxon>Synchytriaceae</taxon>
        <taxon>Synchytrium</taxon>
    </lineage>
</organism>
<evidence type="ECO:0008006" key="3">
    <source>
        <dbReference type="Google" id="ProtNLM"/>
    </source>
</evidence>
<dbReference type="OrthoDB" id="2143329at2759"/>
<comment type="caution">
    <text evidence="1">The sequence shown here is derived from an EMBL/GenBank/DDBJ whole genome shotgun (WGS) entry which is preliminary data.</text>
</comment>
<gene>
    <name evidence="1" type="ORF">SmJEL517_g06307</name>
</gene>
<protein>
    <recommendedName>
        <fullName evidence="3">DDE Tnp4 domain-containing protein</fullName>
    </recommendedName>
</protein>
<evidence type="ECO:0000313" key="2">
    <source>
        <dbReference type="Proteomes" id="UP000319731"/>
    </source>
</evidence>
<keyword evidence="2" id="KW-1185">Reference proteome</keyword>
<dbReference type="GeneID" id="42007530"/>
<dbReference type="RefSeq" id="XP_031021792.1">
    <property type="nucleotide sequence ID" value="XM_031172233.1"/>
</dbReference>
<sequence>MMSAVRIPVEWGFGKIASKFAFMDFEKNLKMFLQPVAQYYLVCGLLLNAMTCMRGNQTSMFFNQYFTNQAAQHDQNTCFHCNTYGYVSVFKQKTLVTVILDQLIFICRHR</sequence>
<reference evidence="1 2" key="1">
    <citation type="journal article" date="2019" name="Sci. Rep.">
        <title>Comparative genomics of chytrid fungi reveal insights into the obligate biotrophic and pathogenic lifestyle of Synchytrium endobioticum.</title>
        <authorList>
            <person name="van de Vossenberg B.T.L.H."/>
            <person name="Warris S."/>
            <person name="Nguyen H.D.T."/>
            <person name="van Gent-Pelzer M.P.E."/>
            <person name="Joly D.L."/>
            <person name="van de Geest H.C."/>
            <person name="Bonants P.J.M."/>
            <person name="Smith D.S."/>
            <person name="Levesque C.A."/>
            <person name="van der Lee T.A.J."/>
        </authorList>
    </citation>
    <scope>NUCLEOTIDE SEQUENCE [LARGE SCALE GENOMIC DNA]</scope>
    <source>
        <strain evidence="1 2">JEL517</strain>
    </source>
</reference>
<accession>A0A507BQS4</accession>
<dbReference type="STRING" id="1806994.A0A507BQS4"/>
<dbReference type="EMBL" id="QEAO01000164">
    <property type="protein sequence ID" value="TPX29958.1"/>
    <property type="molecule type" value="Genomic_DNA"/>
</dbReference>
<dbReference type="AlphaFoldDB" id="A0A507BQS4"/>
<proteinExistence type="predicted"/>